<organism evidence="20 21">
    <name type="scientific">Chromohalobacter japonicus</name>
    <dbReference type="NCBI Taxonomy" id="223900"/>
    <lineage>
        <taxon>Bacteria</taxon>
        <taxon>Pseudomonadati</taxon>
        <taxon>Pseudomonadota</taxon>
        <taxon>Gammaproteobacteria</taxon>
        <taxon>Oceanospirillales</taxon>
        <taxon>Halomonadaceae</taxon>
        <taxon>Chromohalobacter</taxon>
    </lineage>
</organism>
<evidence type="ECO:0000256" key="2">
    <source>
        <dbReference type="ARBA" id="ARBA00002184"/>
    </source>
</evidence>
<evidence type="ECO:0000256" key="3">
    <source>
        <dbReference type="ARBA" id="ARBA00007261"/>
    </source>
</evidence>
<evidence type="ECO:0000256" key="12">
    <source>
        <dbReference type="ARBA" id="ARBA00031184"/>
    </source>
</evidence>
<evidence type="ECO:0000256" key="4">
    <source>
        <dbReference type="ARBA" id="ARBA00012449"/>
    </source>
</evidence>
<evidence type="ECO:0000256" key="13">
    <source>
        <dbReference type="ARBA" id="ARBA00033450"/>
    </source>
</evidence>
<dbReference type="PROSITE" id="PS00143">
    <property type="entry name" value="INSULINASE"/>
    <property type="match status" value="1"/>
</dbReference>
<reference evidence="20 21" key="1">
    <citation type="submission" date="2016-12" db="EMBL/GenBank/DDBJ databases">
        <title>Draft genome sequences of strains Salinicola socius SMB35, Salinicola sp. MH3R3-1 and Chromohalobacter sp. SMB17 from the Verkhnekamsk potash mining region of Russia.</title>
        <authorList>
            <person name="Mavrodi D.V."/>
            <person name="Olsson B.E."/>
            <person name="Korsakova E.S."/>
            <person name="Pyankova A."/>
            <person name="Mavrodi O.V."/>
            <person name="Plotnikova E.G."/>
        </authorList>
    </citation>
    <scope>NUCLEOTIDE SEQUENCE [LARGE SCALE GENOMIC DNA]</scope>
    <source>
        <strain evidence="20 21">SMB17</strain>
    </source>
</reference>
<evidence type="ECO:0000256" key="1">
    <source>
        <dbReference type="ARBA" id="ARBA00001947"/>
    </source>
</evidence>
<evidence type="ECO:0000256" key="14">
    <source>
        <dbReference type="RuleBase" id="RU004447"/>
    </source>
</evidence>
<evidence type="ECO:0000313" key="20">
    <source>
        <dbReference type="EMBL" id="OLO13172.1"/>
    </source>
</evidence>
<feature type="chain" id="PRO_5013136131" description="Protease 3" evidence="15">
    <location>
        <begin position="29"/>
        <end position="941"/>
    </location>
</feature>
<evidence type="ECO:0000256" key="9">
    <source>
        <dbReference type="ARBA" id="ARBA00022833"/>
    </source>
</evidence>
<protein>
    <recommendedName>
        <fullName evidence="5">Protease 3</fullName>
        <ecNumber evidence="4">3.4.24.55</ecNumber>
    </recommendedName>
    <alternativeName>
        <fullName evidence="13">Pitrilysin</fullName>
    </alternativeName>
    <alternativeName>
        <fullName evidence="12">Protease III</fullName>
    </alternativeName>
    <alternativeName>
        <fullName evidence="11">Protease pi</fullName>
    </alternativeName>
</protein>
<dbReference type="InterPro" id="IPR032632">
    <property type="entry name" value="Peptidase_M16_M"/>
</dbReference>
<dbReference type="Pfam" id="PF00675">
    <property type="entry name" value="Peptidase_M16"/>
    <property type="match status" value="1"/>
</dbReference>
<dbReference type="InterPro" id="IPR001431">
    <property type="entry name" value="Pept_M16_Zn_BS"/>
</dbReference>
<dbReference type="GO" id="GO:0006508">
    <property type="term" value="P:proteolysis"/>
    <property type="evidence" value="ECO:0007669"/>
    <property type="project" value="UniProtKB-KW"/>
</dbReference>
<dbReference type="InterPro" id="IPR011765">
    <property type="entry name" value="Pept_M16_N"/>
</dbReference>
<dbReference type="FunFam" id="3.30.830.10:FF:000005">
    <property type="entry name" value="nardilysin isoform X1"/>
    <property type="match status" value="1"/>
</dbReference>
<comment type="cofactor">
    <cofactor evidence="1">
        <name>Zn(2+)</name>
        <dbReference type="ChEBI" id="CHEBI:29105"/>
    </cofactor>
</comment>
<keyword evidence="9" id="KW-0862">Zinc</keyword>
<dbReference type="FunFam" id="3.30.830.10:FF:000012">
    <property type="entry name" value="Protease 3"/>
    <property type="match status" value="1"/>
</dbReference>
<evidence type="ECO:0000256" key="5">
    <source>
        <dbReference type="ARBA" id="ARBA00017565"/>
    </source>
</evidence>
<dbReference type="Pfam" id="PF05193">
    <property type="entry name" value="Peptidase_M16_C"/>
    <property type="match status" value="1"/>
</dbReference>
<evidence type="ECO:0000256" key="6">
    <source>
        <dbReference type="ARBA" id="ARBA00022670"/>
    </source>
</evidence>
<keyword evidence="6" id="KW-0645">Protease</keyword>
<name>A0A1Q8THK8_9GAMM</name>
<keyword evidence="10" id="KW-0482">Metalloprotease</keyword>
<dbReference type="InterPro" id="IPR011249">
    <property type="entry name" value="Metalloenz_LuxS/M16"/>
</dbReference>
<dbReference type="AlphaFoldDB" id="A0A1Q8THK8"/>
<dbReference type="GO" id="GO:0004222">
    <property type="term" value="F:metalloendopeptidase activity"/>
    <property type="evidence" value="ECO:0007669"/>
    <property type="project" value="UniProtKB-EC"/>
</dbReference>
<evidence type="ECO:0000256" key="10">
    <source>
        <dbReference type="ARBA" id="ARBA00023049"/>
    </source>
</evidence>
<proteinExistence type="inferred from homology"/>
<gene>
    <name evidence="20" type="ORF">BTW10_00920</name>
</gene>
<accession>A0A1Q8THK8</accession>
<sequence length="941" mass="105344">MFSSPPLACRWLLAALIVLVAGYQTARASDPVAEVVEPTVSPNDTRDYRALTLDNGLEILLVSDPQADKAAAAMNVDVGSSDDPDATPGLAHFLEHMLFLGTDRYPEADAYQNFISAHGGDHNAFTASRDTNYFFDIEPQALPEALDRFSRFFVAPRFNAEYVDRERNAVNSEYQARLRDDSRRLQEAIDQALNPEHPMTRFSVGSLETLKDNDTSSLRERLVDFYKAHYGANVMHLTVIGPQSLDELEAMLRDRFAEVPDRHLSRSEIDTPLVTDDALPARLEVKSLSQDKQVRFLFPIPDPQGDYRTKPAGYLANLLGHEGEGSLLAALRNKGWADGLSAGTMNGDGRHALFAVSVSLTPEGAKHIDRIQASLFDQIARIRKDGLQKWRYAEQARLNQQAFRFQQPGEPINQASQLAMNLADYPLEDVQYAPYRMDGFDATRIRDYLASMTPSHLLRVYSGPNVDGDDTSPYFDAPYTLTRLSTWPDAAPLDNLDLPPHNPFIARDLEVHEASGDKPHAIVEAPSVELWHLANDRFGTPRVEWRFSLQNPDASDSANNAALTRLLAGWVTDSLNARFYPARLAGQSFDAYAHARGITLTFSGWRDRQARLMGDVVERLKEGHISEESFSRVKYRLSQQWQNAPQSPLHQQMYRTLSESLLRPQWTTSSMLEALDTLSVDDLRDYRDAFLGDLYLQAMAVGNLDADLARREGLQVANSLAPRLEASDIPSLSPLAIPETPPTLHPHSTRNDAAVLRYLQGSDRSLDSQARLAVLGKMLEAPFYNQLRTQEQLGYIVTAGYSPVLDAPGLAMLVQSPDTPRKQIAARMDAFLNDFDARLQTLDDSELAPYRDAVSSRLRERDNSLGELTNRLWQTLAYAEPDFSRREKLADRVEAMDASTIRQSWRALRHTKPLTVSYDADTQSSDVMGLTHDFRPLPASD</sequence>
<comment type="similarity">
    <text evidence="3 14">Belongs to the peptidase M16 family.</text>
</comment>
<evidence type="ECO:0000256" key="8">
    <source>
        <dbReference type="ARBA" id="ARBA00022801"/>
    </source>
</evidence>
<comment type="function">
    <text evidence="2">Endopeptidase that degrades small peptides of less than 7 kDa, such as glucagon and insulin.</text>
</comment>
<keyword evidence="21" id="KW-1185">Reference proteome</keyword>
<feature type="domain" description="Coenzyme PQQ synthesis protein F-like C-terminal lobe" evidence="19">
    <location>
        <begin position="774"/>
        <end position="873"/>
    </location>
</feature>
<dbReference type="Gene3D" id="3.30.830.10">
    <property type="entry name" value="Metalloenzyme, LuxS/M16 peptidase-like"/>
    <property type="match status" value="4"/>
</dbReference>
<dbReference type="Pfam" id="PF16187">
    <property type="entry name" value="Peptidase_M16_M"/>
    <property type="match status" value="1"/>
</dbReference>
<dbReference type="PANTHER" id="PTHR43690:SF18">
    <property type="entry name" value="INSULIN-DEGRADING ENZYME-RELATED"/>
    <property type="match status" value="1"/>
</dbReference>
<comment type="caution">
    <text evidence="20">The sequence shown here is derived from an EMBL/GenBank/DDBJ whole genome shotgun (WGS) entry which is preliminary data.</text>
</comment>
<evidence type="ECO:0000256" key="15">
    <source>
        <dbReference type="SAM" id="SignalP"/>
    </source>
</evidence>
<dbReference type="InterPro" id="IPR054734">
    <property type="entry name" value="PqqF-like_C_4"/>
</dbReference>
<evidence type="ECO:0000259" key="18">
    <source>
        <dbReference type="Pfam" id="PF16187"/>
    </source>
</evidence>
<feature type="signal peptide" evidence="15">
    <location>
        <begin position="1"/>
        <end position="28"/>
    </location>
</feature>
<evidence type="ECO:0000256" key="11">
    <source>
        <dbReference type="ARBA" id="ARBA00029597"/>
    </source>
</evidence>
<keyword evidence="15" id="KW-0732">Signal</keyword>
<dbReference type="SUPFAM" id="SSF63411">
    <property type="entry name" value="LuxS/MPP-like metallohydrolase"/>
    <property type="match status" value="4"/>
</dbReference>
<dbReference type="InterPro" id="IPR007863">
    <property type="entry name" value="Peptidase_M16_C"/>
</dbReference>
<evidence type="ECO:0000256" key="7">
    <source>
        <dbReference type="ARBA" id="ARBA00022723"/>
    </source>
</evidence>
<dbReference type="GO" id="GO:0046872">
    <property type="term" value="F:metal ion binding"/>
    <property type="evidence" value="ECO:0007669"/>
    <property type="project" value="UniProtKB-KW"/>
</dbReference>
<feature type="domain" description="Peptidase M16 C-terminal" evidence="17">
    <location>
        <begin position="219"/>
        <end position="394"/>
    </location>
</feature>
<dbReference type="RefSeq" id="WP_075367766.1">
    <property type="nucleotide sequence ID" value="NZ_MSDQ01000002.1"/>
</dbReference>
<evidence type="ECO:0000259" key="17">
    <source>
        <dbReference type="Pfam" id="PF05193"/>
    </source>
</evidence>
<evidence type="ECO:0000313" key="21">
    <source>
        <dbReference type="Proteomes" id="UP000186806"/>
    </source>
</evidence>
<dbReference type="GO" id="GO:0005737">
    <property type="term" value="C:cytoplasm"/>
    <property type="evidence" value="ECO:0007669"/>
    <property type="project" value="UniProtKB-ARBA"/>
</dbReference>
<dbReference type="InterPro" id="IPR050626">
    <property type="entry name" value="Peptidase_M16"/>
</dbReference>
<keyword evidence="7" id="KW-0479">Metal-binding</keyword>
<dbReference type="STRING" id="223900.GCA_000821045_02182"/>
<dbReference type="EMBL" id="MSDQ01000002">
    <property type="protein sequence ID" value="OLO13172.1"/>
    <property type="molecule type" value="Genomic_DNA"/>
</dbReference>
<feature type="domain" description="Peptidase M16 N-terminal" evidence="16">
    <location>
        <begin position="59"/>
        <end position="193"/>
    </location>
</feature>
<dbReference type="PANTHER" id="PTHR43690">
    <property type="entry name" value="NARDILYSIN"/>
    <property type="match status" value="1"/>
</dbReference>
<evidence type="ECO:0000259" key="19">
    <source>
        <dbReference type="Pfam" id="PF22456"/>
    </source>
</evidence>
<evidence type="ECO:0000259" key="16">
    <source>
        <dbReference type="Pfam" id="PF00675"/>
    </source>
</evidence>
<dbReference type="Proteomes" id="UP000186806">
    <property type="component" value="Unassembled WGS sequence"/>
</dbReference>
<dbReference type="EC" id="3.4.24.55" evidence="4"/>
<dbReference type="Pfam" id="PF22456">
    <property type="entry name" value="PqqF-like_C_4"/>
    <property type="match status" value="1"/>
</dbReference>
<keyword evidence="8" id="KW-0378">Hydrolase</keyword>
<feature type="domain" description="Peptidase M16 middle/third" evidence="18">
    <location>
        <begin position="403"/>
        <end position="674"/>
    </location>
</feature>